<comment type="subcellular location">
    <subcellularLocation>
        <location evidence="1">Nucleus</location>
    </subcellularLocation>
</comment>
<dbReference type="CDD" id="cd00018">
    <property type="entry name" value="AP2"/>
    <property type="match status" value="1"/>
</dbReference>
<name>A0ABR2EB81_9ROSI</name>
<keyword evidence="3" id="KW-0238">DNA-binding</keyword>
<feature type="compositionally biased region" description="Low complexity" evidence="7">
    <location>
        <begin position="264"/>
        <end position="284"/>
    </location>
</feature>
<feature type="domain" description="AP2/ERF" evidence="8">
    <location>
        <begin position="147"/>
        <end position="204"/>
    </location>
</feature>
<dbReference type="PROSITE" id="PS51032">
    <property type="entry name" value="AP2_ERF"/>
    <property type="match status" value="1"/>
</dbReference>
<dbReference type="InterPro" id="IPR001471">
    <property type="entry name" value="AP2/ERF_dom"/>
</dbReference>
<dbReference type="Proteomes" id="UP001472677">
    <property type="component" value="Unassembled WGS sequence"/>
</dbReference>
<dbReference type="EMBL" id="JBBPBM010000017">
    <property type="protein sequence ID" value="KAK8556662.1"/>
    <property type="molecule type" value="Genomic_DNA"/>
</dbReference>
<evidence type="ECO:0000313" key="10">
    <source>
        <dbReference type="Proteomes" id="UP001472677"/>
    </source>
</evidence>
<dbReference type="InterPro" id="IPR036955">
    <property type="entry name" value="AP2/ERF_dom_sf"/>
</dbReference>
<accession>A0ABR2EB81</accession>
<gene>
    <name evidence="9" type="ORF">V6N12_003059</name>
</gene>
<dbReference type="SMART" id="SM00380">
    <property type="entry name" value="AP2"/>
    <property type="match status" value="1"/>
</dbReference>
<evidence type="ECO:0000256" key="2">
    <source>
        <dbReference type="ARBA" id="ARBA00023015"/>
    </source>
</evidence>
<evidence type="ECO:0000256" key="5">
    <source>
        <dbReference type="ARBA" id="ARBA00023242"/>
    </source>
</evidence>
<keyword evidence="10" id="KW-1185">Reference proteome</keyword>
<evidence type="ECO:0000256" key="4">
    <source>
        <dbReference type="ARBA" id="ARBA00023163"/>
    </source>
</evidence>
<evidence type="ECO:0000256" key="6">
    <source>
        <dbReference type="ARBA" id="ARBA00024343"/>
    </source>
</evidence>
<protein>
    <recommendedName>
        <fullName evidence="8">AP2/ERF domain-containing protein</fullName>
    </recommendedName>
</protein>
<feature type="region of interest" description="Disordered" evidence="7">
    <location>
        <begin position="31"/>
        <end position="90"/>
    </location>
</feature>
<feature type="compositionally biased region" description="Gly residues" evidence="7">
    <location>
        <begin position="72"/>
        <end position="88"/>
    </location>
</feature>
<dbReference type="PRINTS" id="PR00367">
    <property type="entry name" value="ETHRSPELEMNT"/>
</dbReference>
<dbReference type="Gene3D" id="3.30.730.10">
    <property type="entry name" value="AP2/ERF domain"/>
    <property type="match status" value="1"/>
</dbReference>
<reference evidence="9 10" key="1">
    <citation type="journal article" date="2024" name="G3 (Bethesda)">
        <title>Genome assembly of Hibiscus sabdariffa L. provides insights into metabolisms of medicinal natural products.</title>
        <authorList>
            <person name="Kim T."/>
        </authorList>
    </citation>
    <scope>NUCLEOTIDE SEQUENCE [LARGE SCALE GENOMIC DNA]</scope>
    <source>
        <strain evidence="9">TK-2024</strain>
        <tissue evidence="9">Old leaves</tissue>
    </source>
</reference>
<evidence type="ECO:0000259" key="8">
    <source>
        <dbReference type="PROSITE" id="PS51032"/>
    </source>
</evidence>
<evidence type="ECO:0000256" key="3">
    <source>
        <dbReference type="ARBA" id="ARBA00023125"/>
    </source>
</evidence>
<dbReference type="SUPFAM" id="SSF54171">
    <property type="entry name" value="DNA-binding domain"/>
    <property type="match status" value="1"/>
</dbReference>
<dbReference type="InterPro" id="IPR044808">
    <property type="entry name" value="ERF_plant"/>
</dbReference>
<proteinExistence type="inferred from homology"/>
<evidence type="ECO:0000256" key="7">
    <source>
        <dbReference type="SAM" id="MobiDB-lite"/>
    </source>
</evidence>
<dbReference type="PANTHER" id="PTHR31190">
    <property type="entry name" value="DNA-BINDING DOMAIN"/>
    <property type="match status" value="1"/>
</dbReference>
<dbReference type="InterPro" id="IPR016177">
    <property type="entry name" value="DNA-bd_dom_sf"/>
</dbReference>
<keyword evidence="4" id="KW-0804">Transcription</keyword>
<sequence>MIQEPIASPEGRREREMSAMVSALTRVIAGDTGGAELPSGNENLDGFDSSGNATSSWRFGGKKRGREEKEGGGGGGGGGSGSGSGGGMTVDSAIEVCTQFDTFPNGEGSSRSAGVQLQGIDAKPRAHLLPTYEYKSMDKCREEPRSRYRGVRRRPWGKWAAEIRDPFKAARVWLGTFDTAEAAAMAYDEAALRFRGNKAKLNFPENVMLRSHPSDLTTTHLPVSDSPNTVHSQCHSLVRNPRAPWGYLDYSRSSSSYFGRQIGSSTSVGSNSESSLSSSSSPSTSYPPVFPIQGGGFGDVSVHAWSPESRHHTPDSN</sequence>
<feature type="region of interest" description="Disordered" evidence="7">
    <location>
        <begin position="262"/>
        <end position="292"/>
    </location>
</feature>
<evidence type="ECO:0000313" key="9">
    <source>
        <dbReference type="EMBL" id="KAK8556662.1"/>
    </source>
</evidence>
<keyword evidence="2" id="KW-0805">Transcription regulation</keyword>
<dbReference type="PANTHER" id="PTHR31190:SF473">
    <property type="entry name" value="OS05G0437100 PROTEIN"/>
    <property type="match status" value="1"/>
</dbReference>
<organism evidence="9 10">
    <name type="scientific">Hibiscus sabdariffa</name>
    <name type="common">roselle</name>
    <dbReference type="NCBI Taxonomy" id="183260"/>
    <lineage>
        <taxon>Eukaryota</taxon>
        <taxon>Viridiplantae</taxon>
        <taxon>Streptophyta</taxon>
        <taxon>Embryophyta</taxon>
        <taxon>Tracheophyta</taxon>
        <taxon>Spermatophyta</taxon>
        <taxon>Magnoliopsida</taxon>
        <taxon>eudicotyledons</taxon>
        <taxon>Gunneridae</taxon>
        <taxon>Pentapetalae</taxon>
        <taxon>rosids</taxon>
        <taxon>malvids</taxon>
        <taxon>Malvales</taxon>
        <taxon>Malvaceae</taxon>
        <taxon>Malvoideae</taxon>
        <taxon>Hibiscus</taxon>
    </lineage>
</organism>
<comment type="similarity">
    <text evidence="6">Belongs to the AP2/ERF transcription factor family. ERF subfamily.</text>
</comment>
<comment type="caution">
    <text evidence="9">The sequence shown here is derived from an EMBL/GenBank/DDBJ whole genome shotgun (WGS) entry which is preliminary data.</text>
</comment>
<evidence type="ECO:0000256" key="1">
    <source>
        <dbReference type="ARBA" id="ARBA00004123"/>
    </source>
</evidence>
<keyword evidence="5" id="KW-0539">Nucleus</keyword>
<dbReference type="Pfam" id="PF00847">
    <property type="entry name" value="AP2"/>
    <property type="match status" value="1"/>
</dbReference>